<dbReference type="EMBL" id="PQIB02000003">
    <property type="protein sequence ID" value="RLN30966.1"/>
    <property type="molecule type" value="Genomic_DNA"/>
</dbReference>
<reference evidence="2" key="1">
    <citation type="journal article" date="2019" name="Nat. Commun.">
        <title>The genome of broomcorn millet.</title>
        <authorList>
            <person name="Zou C."/>
            <person name="Miki D."/>
            <person name="Li D."/>
            <person name="Tang Q."/>
            <person name="Xiao L."/>
            <person name="Rajput S."/>
            <person name="Deng P."/>
            <person name="Jia W."/>
            <person name="Huang R."/>
            <person name="Zhang M."/>
            <person name="Sun Y."/>
            <person name="Hu J."/>
            <person name="Fu X."/>
            <person name="Schnable P.S."/>
            <person name="Li F."/>
            <person name="Zhang H."/>
            <person name="Feng B."/>
            <person name="Zhu X."/>
            <person name="Liu R."/>
            <person name="Schnable J.C."/>
            <person name="Zhu J.-K."/>
            <person name="Zhang H."/>
        </authorList>
    </citation>
    <scope>NUCLEOTIDE SEQUENCE [LARGE SCALE GENOMIC DNA]</scope>
</reference>
<dbReference type="GO" id="GO:0035251">
    <property type="term" value="F:UDP-glucosyltransferase activity"/>
    <property type="evidence" value="ECO:0007669"/>
    <property type="project" value="InterPro"/>
</dbReference>
<evidence type="ECO:0008006" key="3">
    <source>
        <dbReference type="Google" id="ProtNLM"/>
    </source>
</evidence>
<name>A0A3L6T4Z1_PANMI</name>
<dbReference type="AlphaFoldDB" id="A0A3L6T4Z1"/>
<dbReference type="SUPFAM" id="SSF53756">
    <property type="entry name" value="UDP-Glycosyltransferase/glycogen phosphorylase"/>
    <property type="match status" value="1"/>
</dbReference>
<dbReference type="Gene3D" id="3.40.50.2000">
    <property type="entry name" value="Glycogen Phosphorylase B"/>
    <property type="match status" value="2"/>
</dbReference>
<dbReference type="OrthoDB" id="689747at2759"/>
<dbReference type="STRING" id="4540.A0A3L6T4Z1"/>
<dbReference type="InterPro" id="IPR050481">
    <property type="entry name" value="UDP-glycosyltransf_plant"/>
</dbReference>
<dbReference type="Proteomes" id="UP000275267">
    <property type="component" value="Unassembled WGS sequence"/>
</dbReference>
<evidence type="ECO:0000313" key="1">
    <source>
        <dbReference type="EMBL" id="RLN30966.1"/>
    </source>
</evidence>
<accession>A0A3L6T4Z1</accession>
<dbReference type="PANTHER" id="PTHR48048:SF14">
    <property type="entry name" value="GLYCOSYLTRANSFERASE"/>
    <property type="match status" value="1"/>
</dbReference>
<sequence length="267" mass="28908">MKKTVVLYPGLAVSHFVPMMQLADALLEEGYAVVVAVIDITNEQNTAFAAAVDRAAASKPSVTFCALPRIKDPPTVAFDARFILGYFELVRRYNKHLGELLCSLPAGSVHAVIVDALSNDALDVTREMGIPAYTFFGWGASALAASFQLSLIPTEGQLSFKELGDSPLDLFGVPPVPASHLFHEFLEEPKSEIYQAMARALGALEDPRFPFLPGSEVTVPPAYAVGPLVEKAGETKAKHECLAWLDKQPKHSVVFLCFGSMGFHSED</sequence>
<evidence type="ECO:0000313" key="2">
    <source>
        <dbReference type="Proteomes" id="UP000275267"/>
    </source>
</evidence>
<organism evidence="1 2">
    <name type="scientific">Panicum miliaceum</name>
    <name type="common">Proso millet</name>
    <name type="synonym">Broomcorn millet</name>
    <dbReference type="NCBI Taxonomy" id="4540"/>
    <lineage>
        <taxon>Eukaryota</taxon>
        <taxon>Viridiplantae</taxon>
        <taxon>Streptophyta</taxon>
        <taxon>Embryophyta</taxon>
        <taxon>Tracheophyta</taxon>
        <taxon>Spermatophyta</taxon>
        <taxon>Magnoliopsida</taxon>
        <taxon>Liliopsida</taxon>
        <taxon>Poales</taxon>
        <taxon>Poaceae</taxon>
        <taxon>PACMAD clade</taxon>
        <taxon>Panicoideae</taxon>
        <taxon>Panicodae</taxon>
        <taxon>Paniceae</taxon>
        <taxon>Panicinae</taxon>
        <taxon>Panicum</taxon>
        <taxon>Panicum sect. Panicum</taxon>
    </lineage>
</organism>
<dbReference type="PANTHER" id="PTHR48048">
    <property type="entry name" value="GLYCOSYLTRANSFERASE"/>
    <property type="match status" value="1"/>
</dbReference>
<gene>
    <name evidence="1" type="ORF">C2845_PM05G31470</name>
</gene>
<comment type="caution">
    <text evidence="1">The sequence shown here is derived from an EMBL/GenBank/DDBJ whole genome shotgun (WGS) entry which is preliminary data.</text>
</comment>
<protein>
    <recommendedName>
        <fullName evidence="3">Anthocyanidin 5,3-O-glucosyltransferase-like</fullName>
    </recommendedName>
</protein>
<proteinExistence type="predicted"/>
<keyword evidence="2" id="KW-1185">Reference proteome</keyword>